<evidence type="ECO:0000313" key="1">
    <source>
        <dbReference type="EMBL" id="KAJ3003285.1"/>
    </source>
</evidence>
<protein>
    <submittedName>
        <fullName evidence="1">Uncharacterized protein</fullName>
    </submittedName>
</protein>
<organism evidence="1 2">
    <name type="scientific">Trametes sanguinea</name>
    <dbReference type="NCBI Taxonomy" id="158606"/>
    <lineage>
        <taxon>Eukaryota</taxon>
        <taxon>Fungi</taxon>
        <taxon>Dikarya</taxon>
        <taxon>Basidiomycota</taxon>
        <taxon>Agaricomycotina</taxon>
        <taxon>Agaricomycetes</taxon>
        <taxon>Polyporales</taxon>
        <taxon>Polyporaceae</taxon>
        <taxon>Trametes</taxon>
    </lineage>
</organism>
<comment type="caution">
    <text evidence="1">The sequence shown here is derived from an EMBL/GenBank/DDBJ whole genome shotgun (WGS) entry which is preliminary data.</text>
</comment>
<name>A0ACC1PWH4_9APHY</name>
<gene>
    <name evidence="1" type="ORF">NUW54_g5379</name>
</gene>
<reference evidence="1" key="1">
    <citation type="submission" date="2022-08" db="EMBL/GenBank/DDBJ databases">
        <title>Genome Sequence of Pycnoporus sanguineus.</title>
        <authorList>
            <person name="Buettner E."/>
        </authorList>
    </citation>
    <scope>NUCLEOTIDE SEQUENCE</scope>
    <source>
        <strain evidence="1">CG-C14</strain>
    </source>
</reference>
<accession>A0ACC1PWH4</accession>
<dbReference type="Proteomes" id="UP001144978">
    <property type="component" value="Unassembled WGS sequence"/>
</dbReference>
<keyword evidence="2" id="KW-1185">Reference proteome</keyword>
<sequence length="277" mass="31071">MDLHPLLIIDCAPKLCQDGEAVVMSERDRLRSELREAFNGAVEKHTGTAGTHMRYSPDEYAEIVVIKYGIKFSLWPKHICFCNLSNAKLGGIKSLRELHRLWFSTAGPERLRLRRRRRRPRLRPPRRPCPVKSPRRPRLRSPSPPSAPDALADDPSDVTCVSRDPRRWDSTVAALKEENARSRRKLRDAREKIRNLELQVETVRANAAPGVLGDSTEDSAGLCEAELMLVATTGLRGGVRGPRMGYSATDAGPSERESTYERDACDMLLYTGSSRSP</sequence>
<dbReference type="EMBL" id="JANSHE010001319">
    <property type="protein sequence ID" value="KAJ3003285.1"/>
    <property type="molecule type" value="Genomic_DNA"/>
</dbReference>
<proteinExistence type="predicted"/>
<evidence type="ECO:0000313" key="2">
    <source>
        <dbReference type="Proteomes" id="UP001144978"/>
    </source>
</evidence>